<dbReference type="InterPro" id="IPR035996">
    <property type="entry name" value="4pyrrol_Methylase_sf"/>
</dbReference>
<dbReference type="SUPFAM" id="SSF53790">
    <property type="entry name" value="Tetrapyrrole methylase"/>
    <property type="match status" value="1"/>
</dbReference>
<reference evidence="1 2" key="1">
    <citation type="submission" date="2024-09" db="EMBL/GenBank/DDBJ databases">
        <authorList>
            <person name="Sun Q."/>
            <person name="Mori K."/>
        </authorList>
    </citation>
    <scope>NUCLEOTIDE SEQUENCE [LARGE SCALE GENOMIC DNA]</scope>
    <source>
        <strain evidence="1 2">CCM 7765</strain>
    </source>
</reference>
<dbReference type="RefSeq" id="WP_130855938.1">
    <property type="nucleotide sequence ID" value="NZ_JBHLWO010000002.1"/>
</dbReference>
<dbReference type="Proteomes" id="UP001589774">
    <property type="component" value="Unassembled WGS sequence"/>
</dbReference>
<keyword evidence="2" id="KW-1185">Reference proteome</keyword>
<evidence type="ECO:0000313" key="1">
    <source>
        <dbReference type="EMBL" id="MFC0319451.1"/>
    </source>
</evidence>
<gene>
    <name evidence="1" type="ORF">ACFFI0_14115</name>
</gene>
<evidence type="ECO:0000313" key="2">
    <source>
        <dbReference type="Proteomes" id="UP001589774"/>
    </source>
</evidence>
<evidence type="ECO:0008006" key="3">
    <source>
        <dbReference type="Google" id="ProtNLM"/>
    </source>
</evidence>
<accession>A0ABV6HL77</accession>
<dbReference type="EMBL" id="JBHLWO010000002">
    <property type="protein sequence ID" value="MFC0319451.1"/>
    <property type="molecule type" value="Genomic_DNA"/>
</dbReference>
<sequence>MKYTLIKDAEDLRFLTVKAAKCIAEAQFLVVDSAISDEINELVPVNSIKLHINELRSYLSARPDRLPSNIVHISGNDTDISEEEGSIVCYLKGIGYQLSIIPGVNVVNRIAGQNHFPLTIRNRNESFWVCDARFFYPSVKEMVEKIHAVASSNAAMAIKHINIDALKFMATIISIYRHQETPVLVNDFGGGVDCYTLMEIQDRLAEDQYKLVVINPCVRMLKAAAFSVEEVLESRLATG</sequence>
<proteinExistence type="predicted"/>
<protein>
    <recommendedName>
        <fullName evidence="3">DcmR-like sensory protein</fullName>
    </recommendedName>
</protein>
<name>A0ABV6HL77_9SPHI</name>
<comment type="caution">
    <text evidence="1">The sequence shown here is derived from an EMBL/GenBank/DDBJ whole genome shotgun (WGS) entry which is preliminary data.</text>
</comment>
<organism evidence="1 2">
    <name type="scientific">Olivibacter oleidegradans</name>
    <dbReference type="NCBI Taxonomy" id="760123"/>
    <lineage>
        <taxon>Bacteria</taxon>
        <taxon>Pseudomonadati</taxon>
        <taxon>Bacteroidota</taxon>
        <taxon>Sphingobacteriia</taxon>
        <taxon>Sphingobacteriales</taxon>
        <taxon>Sphingobacteriaceae</taxon>
        <taxon>Olivibacter</taxon>
    </lineage>
</organism>